<gene>
    <name evidence="1" type="ORF">AB3N04_00975</name>
</gene>
<sequence length="139" mass="16245">MNLSVMEAIEINMEGIELVFCPRKQVDQVVFDELMIYLMEKKLGDLAEEYLKDVKMGFYYYFDASFESIFNAEDVQQFFFESAELQKVVENVAEWIAEDLKMNLAVEEVLNESKVVQPLNHDENPSVSMDFQSEQLTLF</sequence>
<accession>A0AB39BMQ7</accession>
<geneLocation type="plasmid" evidence="1">
    <name>unnamed</name>
</geneLocation>
<organism evidence="1">
    <name type="scientific">Alkalihalophilus sp. As8PL</name>
    <dbReference type="NCBI Taxonomy" id="3237103"/>
    <lineage>
        <taxon>Bacteria</taxon>
        <taxon>Bacillati</taxon>
        <taxon>Bacillota</taxon>
        <taxon>Bacilli</taxon>
        <taxon>Bacillales</taxon>
        <taxon>Bacillaceae</taxon>
        <taxon>Alkalihalophilus</taxon>
    </lineage>
</organism>
<keyword evidence="1" id="KW-0614">Plasmid</keyword>
<reference evidence="1" key="1">
    <citation type="submission" date="2024-07" db="EMBL/GenBank/DDBJ databases">
        <title>Identification and characteristics of an arsenic-resistant bacterial isolate, which belongs to a novel species.</title>
        <authorList>
            <person name="Juszczyk A."/>
            <person name="Kowalczyk A."/>
            <person name="Was K."/>
            <person name="Kosowicz W."/>
            <person name="Budzyn A."/>
            <person name="Latowski D."/>
        </authorList>
    </citation>
    <scope>NUCLEOTIDE SEQUENCE</scope>
    <source>
        <strain evidence="1">As8PL</strain>
        <plasmid evidence="1">unnamed</plasmid>
    </source>
</reference>
<dbReference type="EMBL" id="CP162550">
    <property type="protein sequence ID" value="XDI35083.1"/>
    <property type="molecule type" value="Genomic_DNA"/>
</dbReference>
<dbReference type="AlphaFoldDB" id="A0AB39BMQ7"/>
<evidence type="ECO:0000313" key="1">
    <source>
        <dbReference type="EMBL" id="XDI35083.1"/>
    </source>
</evidence>
<protein>
    <submittedName>
        <fullName evidence="1">Uncharacterized protein</fullName>
    </submittedName>
</protein>
<dbReference type="RefSeq" id="WP_368502700.1">
    <property type="nucleotide sequence ID" value="NZ_CP162550.1"/>
</dbReference>
<name>A0AB39BMQ7_9BACI</name>
<proteinExistence type="predicted"/>